<comment type="caution">
    <text evidence="2">The sequence shown here is derived from an EMBL/GenBank/DDBJ whole genome shotgun (WGS) entry which is preliminary data.</text>
</comment>
<dbReference type="Gene3D" id="1.20.1280.50">
    <property type="match status" value="1"/>
</dbReference>
<dbReference type="InterPro" id="IPR036047">
    <property type="entry name" value="F-box-like_dom_sf"/>
</dbReference>
<dbReference type="EMBL" id="MU151162">
    <property type="protein sequence ID" value="KAF9448425.1"/>
    <property type="molecule type" value="Genomic_DNA"/>
</dbReference>
<dbReference type="SUPFAM" id="SSF81383">
    <property type="entry name" value="F-box domain"/>
    <property type="match status" value="1"/>
</dbReference>
<gene>
    <name evidence="2" type="ORF">P691DRAFT_775430</name>
</gene>
<name>A0A9P5XD04_9AGAR</name>
<sequence length="578" mass="65840">MAASSWDLSSLSTGLKTLASSFKSTKPPSMSLKELHVMEGLLIETMAYSKSLQNISTSYLNRLPPEILLVIFSFLRLDISARVPFPLPDDFSEWAWVTHVCRYWRQTALSTPLLWNRIQLSDNTPELALDWLRRSKYSPFRLYFTGSLLGESPDEMDSSMYNALLEISFEIPRLHELHVQTSWVRNSRFWDLMDRSAPMLESLSLEMNIDEAEDAVSVLPRIFDDDMPRLKNVYLSGVSAWPYNCFGNLVRLYLYDQPIDTRPDLITFLQILKATSITLEELVLVRAGPTHYDLEMGTRIYDAAPVIALPALRYIEVGDTDAQYWSGDHLKLLFSHIIIPPTAKSCFYENCHYLTLPEYFPQRAGDLSLPTIRKFALTSYRALETAHSCVVIHINSTLYANYRWDLPEFILQSDDADFLKGVDELIFASEGHNVPFDQIFAALPSLRVLKVTGSFVSKLDQLWDVLRECDGGGGTEIAFKYVNRLESIHVYPEKGPTLSQAQNILEGLVETAIIRRTNGRPLKEIVTDLFPEDELAQLEGVFEDVIFMDSSNGDETGVTRDGILQTFFEPHCRCKDSF</sequence>
<dbReference type="InterPro" id="IPR001810">
    <property type="entry name" value="F-box_dom"/>
</dbReference>
<accession>A0A9P5XD04</accession>
<feature type="domain" description="F-box" evidence="1">
    <location>
        <begin position="60"/>
        <end position="118"/>
    </location>
</feature>
<dbReference type="Proteomes" id="UP000807342">
    <property type="component" value="Unassembled WGS sequence"/>
</dbReference>
<evidence type="ECO:0000259" key="1">
    <source>
        <dbReference type="Pfam" id="PF12937"/>
    </source>
</evidence>
<evidence type="ECO:0000313" key="3">
    <source>
        <dbReference type="Proteomes" id="UP000807342"/>
    </source>
</evidence>
<dbReference type="Pfam" id="PF12937">
    <property type="entry name" value="F-box-like"/>
    <property type="match status" value="1"/>
</dbReference>
<keyword evidence="3" id="KW-1185">Reference proteome</keyword>
<evidence type="ECO:0000313" key="2">
    <source>
        <dbReference type="EMBL" id="KAF9448425.1"/>
    </source>
</evidence>
<dbReference type="OrthoDB" id="3053652at2759"/>
<organism evidence="2 3">
    <name type="scientific">Macrolepiota fuliginosa MF-IS2</name>
    <dbReference type="NCBI Taxonomy" id="1400762"/>
    <lineage>
        <taxon>Eukaryota</taxon>
        <taxon>Fungi</taxon>
        <taxon>Dikarya</taxon>
        <taxon>Basidiomycota</taxon>
        <taxon>Agaricomycotina</taxon>
        <taxon>Agaricomycetes</taxon>
        <taxon>Agaricomycetidae</taxon>
        <taxon>Agaricales</taxon>
        <taxon>Agaricineae</taxon>
        <taxon>Agaricaceae</taxon>
        <taxon>Macrolepiota</taxon>
    </lineage>
</organism>
<dbReference type="SUPFAM" id="SSF52047">
    <property type="entry name" value="RNI-like"/>
    <property type="match status" value="1"/>
</dbReference>
<reference evidence="2" key="1">
    <citation type="submission" date="2020-11" db="EMBL/GenBank/DDBJ databases">
        <authorList>
            <consortium name="DOE Joint Genome Institute"/>
            <person name="Ahrendt S."/>
            <person name="Riley R."/>
            <person name="Andreopoulos W."/>
            <person name="Labutti K."/>
            <person name="Pangilinan J."/>
            <person name="Ruiz-Duenas F.J."/>
            <person name="Barrasa J.M."/>
            <person name="Sanchez-Garcia M."/>
            <person name="Camarero S."/>
            <person name="Miyauchi S."/>
            <person name="Serrano A."/>
            <person name="Linde D."/>
            <person name="Babiker R."/>
            <person name="Drula E."/>
            <person name="Ayuso-Fernandez I."/>
            <person name="Pacheco R."/>
            <person name="Padilla G."/>
            <person name="Ferreira P."/>
            <person name="Barriuso J."/>
            <person name="Kellner H."/>
            <person name="Castanera R."/>
            <person name="Alfaro M."/>
            <person name="Ramirez L."/>
            <person name="Pisabarro A.G."/>
            <person name="Kuo A."/>
            <person name="Tritt A."/>
            <person name="Lipzen A."/>
            <person name="He G."/>
            <person name="Yan M."/>
            <person name="Ng V."/>
            <person name="Cullen D."/>
            <person name="Martin F."/>
            <person name="Rosso M.-N."/>
            <person name="Henrissat B."/>
            <person name="Hibbett D."/>
            <person name="Martinez A.T."/>
            <person name="Grigoriev I.V."/>
        </authorList>
    </citation>
    <scope>NUCLEOTIDE SEQUENCE</scope>
    <source>
        <strain evidence="2">MF-IS2</strain>
    </source>
</reference>
<protein>
    <recommendedName>
        <fullName evidence="1">F-box domain-containing protein</fullName>
    </recommendedName>
</protein>
<dbReference type="AlphaFoldDB" id="A0A9P5XD04"/>
<proteinExistence type="predicted"/>